<comment type="caution">
    <text evidence="10">Lacks conserved residue(s) required for the propagation of feature annotation.</text>
</comment>
<dbReference type="Gene3D" id="3.40.50.80">
    <property type="entry name" value="Nucleotide-binding domain of ferredoxin-NADP reductase (FNR) module"/>
    <property type="match status" value="1"/>
</dbReference>
<feature type="binding site" evidence="10">
    <location>
        <begin position="420"/>
        <end position="423"/>
    </location>
    <ligand>
        <name>FAD</name>
        <dbReference type="ChEBI" id="CHEBI:57692"/>
    </ligand>
</feature>
<dbReference type="GO" id="GO:0005634">
    <property type="term" value="C:nucleus"/>
    <property type="evidence" value="ECO:0007669"/>
    <property type="project" value="UniProtKB-ARBA"/>
</dbReference>
<dbReference type="GO" id="GO:0050661">
    <property type="term" value="F:NADP binding"/>
    <property type="evidence" value="ECO:0007669"/>
    <property type="project" value="UniProtKB-UniRule"/>
</dbReference>
<dbReference type="FunFam" id="3.40.50.80:FF:000032">
    <property type="entry name" value="NADPH-dependent diflavin oxidoreductase 1"/>
    <property type="match status" value="1"/>
</dbReference>
<dbReference type="PROSITE" id="PS50902">
    <property type="entry name" value="FLAVODOXIN_LIKE"/>
    <property type="match status" value="1"/>
</dbReference>
<dbReference type="InterPro" id="IPR017938">
    <property type="entry name" value="Riboflavin_synthase-like_b-brl"/>
</dbReference>
<comment type="similarity">
    <text evidence="10">Belongs to the NADPH-dependent diflavin oxidoreductase NDOR1 family.</text>
</comment>
<feature type="binding site" evidence="10">
    <location>
        <position position="590"/>
    </location>
    <ligand>
        <name>FAD</name>
        <dbReference type="ChEBI" id="CHEBI:57692"/>
    </ligand>
</feature>
<dbReference type="GO" id="GO:0016226">
    <property type="term" value="P:iron-sulfur cluster assembly"/>
    <property type="evidence" value="ECO:0007669"/>
    <property type="project" value="UniProtKB-UniRule"/>
</dbReference>
<evidence type="ECO:0000256" key="4">
    <source>
        <dbReference type="ARBA" id="ARBA00022490"/>
    </source>
</evidence>
<comment type="cofactor">
    <cofactor evidence="1 10">
        <name>FMN</name>
        <dbReference type="ChEBI" id="CHEBI:58210"/>
    </cofactor>
</comment>
<name>A0A9Q0MVH2_9DIPT</name>
<evidence type="ECO:0000256" key="6">
    <source>
        <dbReference type="ARBA" id="ARBA00022643"/>
    </source>
</evidence>
<dbReference type="GO" id="GO:0160246">
    <property type="term" value="F:NADPH-iron-sulfur [2Fe-2S] protein oxidoreductase activity"/>
    <property type="evidence" value="ECO:0007669"/>
    <property type="project" value="InterPro"/>
</dbReference>
<dbReference type="InterPro" id="IPR017927">
    <property type="entry name" value="FAD-bd_FR_type"/>
</dbReference>
<accession>A0A9Q0MVH2</accession>
<dbReference type="SUPFAM" id="SSF52218">
    <property type="entry name" value="Flavoproteins"/>
    <property type="match status" value="1"/>
</dbReference>
<feature type="binding site" evidence="10">
    <location>
        <begin position="61"/>
        <end position="64"/>
    </location>
    <ligand>
        <name>FMN</name>
        <dbReference type="ChEBI" id="CHEBI:58210"/>
    </ligand>
</feature>
<keyword evidence="8 10" id="KW-0521">NADP</keyword>
<feature type="domain" description="FAD-binding FR-type" evidence="12">
    <location>
        <begin position="209"/>
        <end position="447"/>
    </location>
</feature>
<dbReference type="GO" id="GO:0016651">
    <property type="term" value="F:oxidoreductase activity, acting on NAD(P)H"/>
    <property type="evidence" value="ECO:0007669"/>
    <property type="project" value="UniProtKB-UniRule"/>
</dbReference>
<comment type="similarity">
    <text evidence="10">In the N-terminal section; belongs to the flavodoxin family.</text>
</comment>
<dbReference type="InterPro" id="IPR039261">
    <property type="entry name" value="FNR_nucleotide-bd"/>
</dbReference>
<dbReference type="InterPro" id="IPR008254">
    <property type="entry name" value="Flavodoxin/NO_synth"/>
</dbReference>
<evidence type="ECO:0000256" key="7">
    <source>
        <dbReference type="ARBA" id="ARBA00022827"/>
    </source>
</evidence>
<feature type="binding site" evidence="10">
    <location>
        <position position="356"/>
    </location>
    <ligand>
        <name>FAD</name>
        <dbReference type="ChEBI" id="CHEBI:57692"/>
    </ligand>
</feature>
<evidence type="ECO:0000259" key="12">
    <source>
        <dbReference type="PROSITE" id="PS51384"/>
    </source>
</evidence>
<evidence type="ECO:0000313" key="13">
    <source>
        <dbReference type="EMBL" id="KAJ6637955.1"/>
    </source>
</evidence>
<evidence type="ECO:0000259" key="11">
    <source>
        <dbReference type="PROSITE" id="PS50902"/>
    </source>
</evidence>
<dbReference type="InterPro" id="IPR023173">
    <property type="entry name" value="NADPH_Cyt_P450_Rdtase_alpha"/>
</dbReference>
<protein>
    <recommendedName>
        <fullName evidence="10">NADPH-dependent diflavin oxidoreductase 1</fullName>
        <ecNumber evidence="10">1.18.1.-</ecNumber>
    </recommendedName>
    <alternativeName>
        <fullName evidence="10">NADPH-dependent FMN and FAD-containing oxidoreductase</fullName>
    </alternativeName>
</protein>
<evidence type="ECO:0000256" key="1">
    <source>
        <dbReference type="ARBA" id="ARBA00001917"/>
    </source>
</evidence>
<comment type="similarity">
    <text evidence="10">In the C-terminal section; belongs to the flavoprotein pyridine nucleotide cytochrome reductase family.</text>
</comment>
<reference evidence="13" key="1">
    <citation type="submission" date="2022-07" db="EMBL/GenBank/DDBJ databases">
        <authorList>
            <person name="Trinca V."/>
            <person name="Uliana J.V.C."/>
            <person name="Torres T.T."/>
            <person name="Ward R.J."/>
            <person name="Monesi N."/>
        </authorList>
    </citation>
    <scope>NUCLEOTIDE SEQUENCE</scope>
    <source>
        <strain evidence="13">HSMRA1968</strain>
        <tissue evidence="13">Whole embryos</tissue>
    </source>
</reference>
<dbReference type="GO" id="GO:0050660">
    <property type="term" value="F:flavin adenine dinucleotide binding"/>
    <property type="evidence" value="ECO:0007669"/>
    <property type="project" value="UniProtKB-UniRule"/>
</dbReference>
<dbReference type="Gene3D" id="3.40.50.360">
    <property type="match status" value="1"/>
</dbReference>
<dbReference type="PRINTS" id="PR00371">
    <property type="entry name" value="FPNCR"/>
</dbReference>
<feature type="binding site" evidence="10">
    <location>
        <position position="134"/>
    </location>
    <ligand>
        <name>FMN</name>
        <dbReference type="ChEBI" id="CHEBI:58210"/>
    </ligand>
</feature>
<feature type="domain" description="Flavodoxin-like" evidence="11">
    <location>
        <begin position="8"/>
        <end position="152"/>
    </location>
</feature>
<dbReference type="Gene3D" id="2.40.30.10">
    <property type="entry name" value="Translation factors"/>
    <property type="match status" value="1"/>
</dbReference>
<evidence type="ECO:0000313" key="14">
    <source>
        <dbReference type="Proteomes" id="UP001151699"/>
    </source>
</evidence>
<dbReference type="InterPro" id="IPR028879">
    <property type="entry name" value="NDOR1"/>
</dbReference>
<dbReference type="FunFam" id="3.40.50.360:FF:000015">
    <property type="entry name" value="NADPH-dependent diflavin oxidoreductase 1"/>
    <property type="match status" value="1"/>
</dbReference>
<dbReference type="Pfam" id="PF00667">
    <property type="entry name" value="FAD_binding_1"/>
    <property type="match status" value="1"/>
</dbReference>
<feature type="binding site" evidence="10">
    <location>
        <position position="460"/>
    </location>
    <ligand>
        <name>NADP(+)</name>
        <dbReference type="ChEBI" id="CHEBI:58349"/>
    </ligand>
</feature>
<keyword evidence="5 10" id="KW-0285">Flavoprotein</keyword>
<proteinExistence type="inferred from homology"/>
<sequence>MMSTNRKITILYGSQTGTAQDLAEQIYRESKLYHFNGPVQSMDCYDVTNLINEAIVIFVCSTTGQGDEPDNMKSFWRFLLRRNLPSDSLRNLRYGVLGLGDSSYSKFNFVAKRLGKRLSQLGGREILPVGLCDDQHDLGASGVYFPWIADCWKKLLDICPLPAGLNVLTSIPQQYKWNILIVDDNKENIGGVKPDNADIYEGCVDPVFDKPFATKVLSNVRITSENHFQDVRLISFNSKHVQWSPGDVFVVRPFNSEEKVQDLFNLFSEHNLQLYPETLIQCHQIDAEMPIPAHLKRPLTLKTVATQLWDLNAIPRPRSFELLLINCKNELEREKLLEFTTAEGQQDLFAYANRPRRTIVETLRDFPHAMSQLNLQTIFELFQPMKSRSFSIASSKVSEKLDILLAIVEYKTMLQAPRLGLCSNWLKTLEPGDEVRGVIKKGTFRVPTNNAPIVMVGPGTGLAPFRSILQDQQKKWNGHQEFVLFFGCRSEAKDFHCRDELEAMTLSGFLRLFTAFSRDQQDKIYVQHKIREENVLLKDLLITKCGTFMVAGSSKTMPNSVKEALRIALGVDETYIEEMIRNGRYQEETW</sequence>
<comment type="cofactor">
    <cofactor evidence="2 10">
        <name>FAD</name>
        <dbReference type="ChEBI" id="CHEBI:57692"/>
    </cofactor>
</comment>
<dbReference type="InterPro" id="IPR001433">
    <property type="entry name" value="OxRdtase_FAD/NAD-bd"/>
</dbReference>
<feature type="binding site" evidence="10">
    <location>
        <begin position="523"/>
        <end position="527"/>
    </location>
    <ligand>
        <name>NADP(+)</name>
        <dbReference type="ChEBI" id="CHEBI:58349"/>
    </ligand>
</feature>
<dbReference type="EMBL" id="WJQU01000003">
    <property type="protein sequence ID" value="KAJ6637955.1"/>
    <property type="molecule type" value="Genomic_DNA"/>
</dbReference>
<comment type="function">
    <text evidence="10">NADPH-dependent reductase which is a central component of the cytosolic iron-sulfur (Fe-S) protein assembly (CIA) machinery. Transfers electrons from NADPH via its FAD and FMN prosthetic groups to the [2Fe-2S] cluster of the anamorsin/DRE2 homolog, another key component of the CIA machinery. In turn, this reduced cluster provides electrons for assembly of cytosolic iron-sulfur cluster proteins.</text>
</comment>
<feature type="binding site" evidence="10">
    <location>
        <begin position="14"/>
        <end position="19"/>
    </location>
    <ligand>
        <name>FMN</name>
        <dbReference type="ChEBI" id="CHEBI:58210"/>
    </ligand>
</feature>
<evidence type="ECO:0000256" key="5">
    <source>
        <dbReference type="ARBA" id="ARBA00022630"/>
    </source>
</evidence>
<dbReference type="PROSITE" id="PS51384">
    <property type="entry name" value="FAD_FR"/>
    <property type="match status" value="1"/>
</dbReference>
<dbReference type="AlphaFoldDB" id="A0A9Q0MVH2"/>
<feature type="binding site" evidence="10">
    <location>
        <begin position="388"/>
        <end position="391"/>
    </location>
    <ligand>
        <name>FAD</name>
        <dbReference type="ChEBI" id="CHEBI:57692"/>
    </ligand>
</feature>
<dbReference type="Pfam" id="PF00175">
    <property type="entry name" value="NAD_binding_1"/>
    <property type="match status" value="1"/>
</dbReference>
<evidence type="ECO:0000256" key="8">
    <source>
        <dbReference type="ARBA" id="ARBA00022857"/>
    </source>
</evidence>
<gene>
    <name evidence="13" type="primary">ndor1</name>
    <name evidence="13" type="ORF">Bhyg_10686</name>
</gene>
<comment type="subcellular location">
    <subcellularLocation>
        <location evidence="3 10">Cytoplasm</location>
    </subcellularLocation>
</comment>
<dbReference type="GO" id="GO:0010181">
    <property type="term" value="F:FMN binding"/>
    <property type="evidence" value="ECO:0007669"/>
    <property type="project" value="UniProtKB-UniRule"/>
</dbReference>
<keyword evidence="9 10" id="KW-0560">Oxidoreductase</keyword>
<dbReference type="InterPro" id="IPR029039">
    <property type="entry name" value="Flavoprotein-like_sf"/>
</dbReference>
<dbReference type="SUPFAM" id="SSF52343">
    <property type="entry name" value="Ferredoxin reductase-like, C-terminal NADP-linked domain"/>
    <property type="match status" value="1"/>
</dbReference>
<dbReference type="PANTHER" id="PTHR19384:SF10">
    <property type="entry name" value="NADPH-DEPENDENT DIFLAVIN OXIDOREDUCTASE 1"/>
    <property type="match status" value="1"/>
</dbReference>
<evidence type="ECO:0000256" key="10">
    <source>
        <dbReference type="HAMAP-Rule" id="MF_03178"/>
    </source>
</evidence>
<keyword evidence="4 10" id="KW-0963">Cytoplasm</keyword>
<evidence type="ECO:0000256" key="9">
    <source>
        <dbReference type="ARBA" id="ARBA00023002"/>
    </source>
</evidence>
<evidence type="ECO:0000256" key="2">
    <source>
        <dbReference type="ARBA" id="ARBA00001974"/>
    </source>
</evidence>
<dbReference type="Gene3D" id="1.20.990.10">
    <property type="entry name" value="NADPH-cytochrome p450 Reductase, Chain A, domain 3"/>
    <property type="match status" value="1"/>
</dbReference>
<dbReference type="PANTHER" id="PTHR19384">
    <property type="entry name" value="NITRIC OXIDE SYNTHASE-RELATED"/>
    <property type="match status" value="1"/>
</dbReference>
<dbReference type="GO" id="GO:0005829">
    <property type="term" value="C:cytosol"/>
    <property type="evidence" value="ECO:0007669"/>
    <property type="project" value="TreeGrafter"/>
</dbReference>
<feature type="binding site" evidence="10">
    <location>
        <begin position="517"/>
        <end position="518"/>
    </location>
    <ligand>
        <name>NADP(+)</name>
        <dbReference type="ChEBI" id="CHEBI:58349"/>
    </ligand>
</feature>
<keyword evidence="14" id="KW-1185">Reference proteome</keyword>
<organism evidence="13 14">
    <name type="scientific">Pseudolycoriella hygida</name>
    <dbReference type="NCBI Taxonomy" id="35572"/>
    <lineage>
        <taxon>Eukaryota</taxon>
        <taxon>Metazoa</taxon>
        <taxon>Ecdysozoa</taxon>
        <taxon>Arthropoda</taxon>
        <taxon>Hexapoda</taxon>
        <taxon>Insecta</taxon>
        <taxon>Pterygota</taxon>
        <taxon>Neoptera</taxon>
        <taxon>Endopterygota</taxon>
        <taxon>Diptera</taxon>
        <taxon>Nematocera</taxon>
        <taxon>Sciaroidea</taxon>
        <taxon>Sciaridae</taxon>
        <taxon>Pseudolycoriella</taxon>
    </lineage>
</organism>
<dbReference type="InterPro" id="IPR003097">
    <property type="entry name" value="CysJ-like_FAD-binding"/>
</dbReference>
<comment type="caution">
    <text evidence="13">The sequence shown here is derived from an EMBL/GenBank/DDBJ whole genome shotgun (WGS) entry which is preliminary data.</text>
</comment>
<dbReference type="InterPro" id="IPR001094">
    <property type="entry name" value="Flavdoxin-like"/>
</dbReference>
<evidence type="ECO:0000256" key="3">
    <source>
        <dbReference type="ARBA" id="ARBA00004496"/>
    </source>
</evidence>
<comment type="catalytic activity">
    <reaction evidence="10">
        <text>2 oxidized [2Fe-2S]-[protein] + NADPH = 2 reduced [2Fe-2S]-[protein] + NADP(+) + H(+)</text>
        <dbReference type="Rhea" id="RHEA:67716"/>
        <dbReference type="Rhea" id="RHEA-COMP:17327"/>
        <dbReference type="Rhea" id="RHEA-COMP:17328"/>
        <dbReference type="ChEBI" id="CHEBI:15378"/>
        <dbReference type="ChEBI" id="CHEBI:33737"/>
        <dbReference type="ChEBI" id="CHEBI:33738"/>
        <dbReference type="ChEBI" id="CHEBI:57783"/>
        <dbReference type="ChEBI" id="CHEBI:58349"/>
    </reaction>
</comment>
<dbReference type="OrthoDB" id="1856718at2759"/>
<dbReference type="PRINTS" id="PR00369">
    <property type="entry name" value="FLAVODOXIN"/>
</dbReference>
<dbReference type="Pfam" id="PF00258">
    <property type="entry name" value="Flavodoxin_1"/>
    <property type="match status" value="1"/>
</dbReference>
<keyword evidence="7 10" id="KW-0274">FAD</keyword>
<dbReference type="HAMAP" id="MF_03178">
    <property type="entry name" value="NDOR1"/>
    <property type="match status" value="1"/>
</dbReference>
<feature type="binding site" evidence="10">
    <location>
        <begin position="99"/>
        <end position="108"/>
    </location>
    <ligand>
        <name>FMN</name>
        <dbReference type="ChEBI" id="CHEBI:58210"/>
    </ligand>
</feature>
<keyword evidence="6 10" id="KW-0288">FMN</keyword>
<dbReference type="EC" id="1.18.1.-" evidence="10"/>
<dbReference type="SUPFAM" id="SSF63380">
    <property type="entry name" value="Riboflavin synthase domain-like"/>
    <property type="match status" value="1"/>
</dbReference>
<dbReference type="Proteomes" id="UP001151699">
    <property type="component" value="Chromosome X"/>
</dbReference>
<dbReference type="InterPro" id="IPR001709">
    <property type="entry name" value="Flavoprot_Pyr_Nucl_cyt_Rdtase"/>
</dbReference>